<accession>A0A0D8ZTS1</accession>
<dbReference type="PANTHER" id="PTHR44591">
    <property type="entry name" value="STRESS RESPONSE REGULATOR PROTEIN 1"/>
    <property type="match status" value="1"/>
</dbReference>
<dbReference type="STRING" id="1618023.UH38_10215"/>
<dbReference type="Pfam" id="PF00072">
    <property type="entry name" value="Response_reg"/>
    <property type="match status" value="1"/>
</dbReference>
<dbReference type="Proteomes" id="UP000032452">
    <property type="component" value="Unassembled WGS sequence"/>
</dbReference>
<dbReference type="AlphaFoldDB" id="A0A0D8ZTS1"/>
<dbReference type="InterPro" id="IPR050595">
    <property type="entry name" value="Bact_response_regulator"/>
</dbReference>
<organism evidence="4 5">
    <name type="scientific">Aliterella atlantica CENA595</name>
    <dbReference type="NCBI Taxonomy" id="1618023"/>
    <lineage>
        <taxon>Bacteria</taxon>
        <taxon>Bacillati</taxon>
        <taxon>Cyanobacteriota</taxon>
        <taxon>Cyanophyceae</taxon>
        <taxon>Chroococcidiopsidales</taxon>
        <taxon>Aliterellaceae</taxon>
        <taxon>Aliterella</taxon>
    </lineage>
</organism>
<reference evidence="4 5" key="1">
    <citation type="submission" date="2015-02" db="EMBL/GenBank/DDBJ databases">
        <title>Draft genome of a novel marine cyanobacterium (Chroococcales) isolated from South Atlantic Ocean.</title>
        <authorList>
            <person name="Rigonato J."/>
            <person name="Alvarenga D.O."/>
            <person name="Branco L.H."/>
            <person name="Varani A.M."/>
            <person name="Brandini F.P."/>
            <person name="Fiore M.F."/>
        </authorList>
    </citation>
    <scope>NUCLEOTIDE SEQUENCE [LARGE SCALE GENOMIC DNA]</scope>
    <source>
        <strain evidence="4 5">CENA595</strain>
    </source>
</reference>
<proteinExistence type="predicted"/>
<dbReference type="SMART" id="SM00448">
    <property type="entry name" value="REC"/>
    <property type="match status" value="1"/>
</dbReference>
<feature type="domain" description="Response regulatory" evidence="3">
    <location>
        <begin position="19"/>
        <end position="135"/>
    </location>
</feature>
<dbReference type="Gene3D" id="3.40.50.2300">
    <property type="match status" value="1"/>
</dbReference>
<sequence>MSLSNSSNRSELENREQPLILAVDDNDDNLQLLSQLLVLMECSFITATDGVTALDLAQKHLPKLILLDMMLPDLSGIEVANRLKQNAQTASIPIIAVTAMARAEDKESFIVAGCIDYITKPYIIDDLEMTIRRYVGE</sequence>
<evidence type="ECO:0000313" key="4">
    <source>
        <dbReference type="EMBL" id="KJH71762.1"/>
    </source>
</evidence>
<feature type="modified residue" description="4-aspartylphosphate" evidence="2">
    <location>
        <position position="68"/>
    </location>
</feature>
<dbReference type="PROSITE" id="PS50110">
    <property type="entry name" value="RESPONSE_REGULATORY"/>
    <property type="match status" value="1"/>
</dbReference>
<name>A0A0D8ZTS1_9CYAN</name>
<dbReference type="OrthoDB" id="514180at2"/>
<protein>
    <submittedName>
        <fullName evidence="4">Response regulator receiver protein</fullName>
    </submittedName>
</protein>
<dbReference type="SUPFAM" id="SSF52172">
    <property type="entry name" value="CheY-like"/>
    <property type="match status" value="1"/>
</dbReference>
<dbReference type="InterPro" id="IPR011006">
    <property type="entry name" value="CheY-like_superfamily"/>
</dbReference>
<dbReference type="PANTHER" id="PTHR44591:SF3">
    <property type="entry name" value="RESPONSE REGULATORY DOMAIN-CONTAINING PROTEIN"/>
    <property type="match status" value="1"/>
</dbReference>
<evidence type="ECO:0000313" key="5">
    <source>
        <dbReference type="Proteomes" id="UP000032452"/>
    </source>
</evidence>
<dbReference type="EMBL" id="JYON01000009">
    <property type="protein sequence ID" value="KJH71762.1"/>
    <property type="molecule type" value="Genomic_DNA"/>
</dbReference>
<evidence type="ECO:0000256" key="1">
    <source>
        <dbReference type="ARBA" id="ARBA00022553"/>
    </source>
</evidence>
<keyword evidence="5" id="KW-1185">Reference proteome</keyword>
<comment type="caution">
    <text evidence="4">The sequence shown here is derived from an EMBL/GenBank/DDBJ whole genome shotgun (WGS) entry which is preliminary data.</text>
</comment>
<dbReference type="GO" id="GO:0000160">
    <property type="term" value="P:phosphorelay signal transduction system"/>
    <property type="evidence" value="ECO:0007669"/>
    <property type="project" value="InterPro"/>
</dbReference>
<gene>
    <name evidence="4" type="ORF">UH38_10215</name>
</gene>
<keyword evidence="1 2" id="KW-0597">Phosphoprotein</keyword>
<evidence type="ECO:0000256" key="2">
    <source>
        <dbReference type="PROSITE-ProRule" id="PRU00169"/>
    </source>
</evidence>
<evidence type="ECO:0000259" key="3">
    <source>
        <dbReference type="PROSITE" id="PS50110"/>
    </source>
</evidence>
<dbReference type="InterPro" id="IPR001789">
    <property type="entry name" value="Sig_transdc_resp-reg_receiver"/>
</dbReference>
<dbReference type="RefSeq" id="WP_045054564.1">
    <property type="nucleotide sequence ID" value="NZ_CAWMDP010000042.1"/>
</dbReference>